<dbReference type="PANTHER" id="PTHR37550:SF3">
    <property type="entry name" value="ANTITOXIN VAPB1"/>
    <property type="match status" value="1"/>
</dbReference>
<comment type="similarity">
    <text evidence="1">Belongs to the VapB family.</text>
</comment>
<reference evidence="5 6" key="1">
    <citation type="submission" date="2019-03" db="EMBL/GenBank/DDBJ databases">
        <title>Genomic Encyclopedia of Type Strains, Phase IV (KMG-IV): sequencing the most valuable type-strain genomes for metagenomic binning, comparative biology and taxonomic classification.</title>
        <authorList>
            <person name="Goeker M."/>
        </authorList>
    </citation>
    <scope>NUCLEOTIDE SEQUENCE [LARGE SCALE GENOMIC DNA]</scope>
    <source>
        <strain evidence="5 6">DSM 10053</strain>
    </source>
</reference>
<keyword evidence="3" id="KW-0238">DNA-binding</keyword>
<dbReference type="InterPro" id="IPR007159">
    <property type="entry name" value="SpoVT-AbrB_dom"/>
</dbReference>
<sequence length="77" mass="8976">MVEASVFMTNRTQAVRLPAEVRFDENVKKVAVRVVGQERILTPLDQMWESFFLSPNKVSDDFMNERNQGVQPERESF</sequence>
<dbReference type="InterPro" id="IPR051734">
    <property type="entry name" value="VapB_TA_antitoxins"/>
</dbReference>
<protein>
    <submittedName>
        <fullName evidence="5">Antitoxin VapB</fullName>
    </submittedName>
</protein>
<name>A0A4R1KSV2_9PAST</name>
<evidence type="ECO:0000256" key="3">
    <source>
        <dbReference type="PROSITE-ProRule" id="PRU01076"/>
    </source>
</evidence>
<feature type="domain" description="SpoVT-AbrB" evidence="4">
    <location>
        <begin position="4"/>
        <end position="46"/>
    </location>
</feature>
<gene>
    <name evidence="5" type="ORF">EV692_1875</name>
</gene>
<dbReference type="PANTHER" id="PTHR37550">
    <property type="entry name" value="ANTITOXIN VAPB1"/>
    <property type="match status" value="1"/>
</dbReference>
<dbReference type="EMBL" id="SMGJ01000006">
    <property type="protein sequence ID" value="TCK68175.1"/>
    <property type="molecule type" value="Genomic_DNA"/>
</dbReference>
<keyword evidence="6" id="KW-1185">Reference proteome</keyword>
<evidence type="ECO:0000259" key="4">
    <source>
        <dbReference type="PROSITE" id="PS51740"/>
    </source>
</evidence>
<dbReference type="InterPro" id="IPR047976">
    <property type="entry name" value="Anti_VapB2-like"/>
</dbReference>
<keyword evidence="2" id="KW-1277">Toxin-antitoxin system</keyword>
<evidence type="ECO:0000256" key="1">
    <source>
        <dbReference type="ARBA" id="ARBA00007924"/>
    </source>
</evidence>
<dbReference type="Gene3D" id="2.10.260.10">
    <property type="match status" value="1"/>
</dbReference>
<organism evidence="5 6">
    <name type="scientific">Lonepinella koalarum</name>
    <dbReference type="NCBI Taxonomy" id="53417"/>
    <lineage>
        <taxon>Bacteria</taxon>
        <taxon>Pseudomonadati</taxon>
        <taxon>Pseudomonadota</taxon>
        <taxon>Gammaproteobacteria</taxon>
        <taxon>Pasteurellales</taxon>
        <taxon>Pasteurellaceae</taxon>
        <taxon>Lonepinella</taxon>
    </lineage>
</organism>
<evidence type="ECO:0000313" key="6">
    <source>
        <dbReference type="Proteomes" id="UP000295496"/>
    </source>
</evidence>
<dbReference type="GO" id="GO:0003677">
    <property type="term" value="F:DNA binding"/>
    <property type="evidence" value="ECO:0007669"/>
    <property type="project" value="UniProtKB-UniRule"/>
</dbReference>
<evidence type="ECO:0000256" key="2">
    <source>
        <dbReference type="ARBA" id="ARBA00022649"/>
    </source>
</evidence>
<dbReference type="Proteomes" id="UP000295496">
    <property type="component" value="Unassembled WGS sequence"/>
</dbReference>
<accession>A0A4R1KSV2</accession>
<comment type="caution">
    <text evidence="5">The sequence shown here is derived from an EMBL/GenBank/DDBJ whole genome shotgun (WGS) entry which is preliminary data.</text>
</comment>
<dbReference type="RefSeq" id="WP_132302457.1">
    <property type="nucleotide sequence ID" value="NZ_CP170642.1"/>
</dbReference>
<proteinExistence type="inferred from homology"/>
<dbReference type="NCBIfam" id="NF040493">
    <property type="entry name" value="TA_anti_VapB"/>
    <property type="match status" value="1"/>
</dbReference>
<dbReference type="InterPro" id="IPR037914">
    <property type="entry name" value="SpoVT-AbrB_sf"/>
</dbReference>
<dbReference type="PROSITE" id="PS51740">
    <property type="entry name" value="SPOVT_ABRB"/>
    <property type="match status" value="1"/>
</dbReference>
<dbReference type="AlphaFoldDB" id="A0A4R1KSV2"/>
<evidence type="ECO:0000313" key="5">
    <source>
        <dbReference type="EMBL" id="TCK68175.1"/>
    </source>
</evidence>
<dbReference type="SUPFAM" id="SSF89447">
    <property type="entry name" value="AbrB/MazE/MraZ-like"/>
    <property type="match status" value="1"/>
</dbReference>